<organism evidence="1 2">
    <name type="scientific">Rhododendron molle</name>
    <name type="common">Chinese azalea</name>
    <name type="synonym">Azalea mollis</name>
    <dbReference type="NCBI Taxonomy" id="49168"/>
    <lineage>
        <taxon>Eukaryota</taxon>
        <taxon>Viridiplantae</taxon>
        <taxon>Streptophyta</taxon>
        <taxon>Embryophyta</taxon>
        <taxon>Tracheophyta</taxon>
        <taxon>Spermatophyta</taxon>
        <taxon>Magnoliopsida</taxon>
        <taxon>eudicotyledons</taxon>
        <taxon>Gunneridae</taxon>
        <taxon>Pentapetalae</taxon>
        <taxon>asterids</taxon>
        <taxon>Ericales</taxon>
        <taxon>Ericaceae</taxon>
        <taxon>Ericoideae</taxon>
        <taxon>Rhodoreae</taxon>
        <taxon>Rhododendron</taxon>
    </lineage>
</organism>
<dbReference type="Proteomes" id="UP001062846">
    <property type="component" value="Chromosome 11"/>
</dbReference>
<proteinExistence type="predicted"/>
<accession>A0ACC0LP50</accession>
<name>A0ACC0LP50_RHOML</name>
<dbReference type="EMBL" id="CM046398">
    <property type="protein sequence ID" value="KAI8530400.1"/>
    <property type="molecule type" value="Genomic_DNA"/>
</dbReference>
<keyword evidence="2" id="KW-1185">Reference proteome</keyword>
<sequence length="199" mass="22947">MYSGHIREPTVVLEAVASYDRWIWHANFGLLGSNNDINVLERSLVFMELAQGYAPPANYSINGHNCMMGYYLADGIYPWWSTFVKTIPHPQGNNKKFIAAAQESTRNDVECSFGELQIRFAVIRQPTHYWGRSMLKVVMKACIIKHNMIIEDEREDDAQDFEYKRDDGPLSDLVSHENTTELLNFIRRHHAIQNGETHS</sequence>
<evidence type="ECO:0000313" key="2">
    <source>
        <dbReference type="Proteomes" id="UP001062846"/>
    </source>
</evidence>
<gene>
    <name evidence="1" type="ORF">RHMOL_Rhmol11G0055500</name>
</gene>
<evidence type="ECO:0000313" key="1">
    <source>
        <dbReference type="EMBL" id="KAI8530400.1"/>
    </source>
</evidence>
<protein>
    <submittedName>
        <fullName evidence="1">Uncharacterized protein</fullName>
    </submittedName>
</protein>
<comment type="caution">
    <text evidence="1">The sequence shown here is derived from an EMBL/GenBank/DDBJ whole genome shotgun (WGS) entry which is preliminary data.</text>
</comment>
<reference evidence="1" key="1">
    <citation type="submission" date="2022-02" db="EMBL/GenBank/DDBJ databases">
        <title>Plant Genome Project.</title>
        <authorList>
            <person name="Zhang R.-G."/>
        </authorList>
    </citation>
    <scope>NUCLEOTIDE SEQUENCE</scope>
    <source>
        <strain evidence="1">AT1</strain>
    </source>
</reference>